<feature type="domain" description="DUF7507" evidence="5">
    <location>
        <begin position="701"/>
        <end position="800"/>
    </location>
</feature>
<evidence type="ECO:0000256" key="1">
    <source>
        <dbReference type="ARBA" id="ARBA00005445"/>
    </source>
</evidence>
<sequence>MKKKLLFTITIIALLLFSNKSFSQAANGTLNLGILTSFEAYTGAGAISNGAGASVNGDVGTNIGIISGFGLPPTYTGNTYNANDVTAQCKFDLFRTYIHLNDLFVDYPGTHAPAFGGGETITPGVYSTGGAGSLGGTLTLDGKGNPNAFFVIKFYGAFTIGAGAEVKLTGGTQSCNVFWIAEGAISVAANANVKGTLFAKIGAVGLGADVVLEGRMFSIAGAITTGVNAVASPPAGISTIPIFCETDCSPAAAVDVLGVLSNFALYTSLGAVANTSISGIDGNIGSDSGAISGYGDSVTIGSFNSTDTLTAQAKIDVDNAYTALMALPNTVLSHPAVFGALLPNGIGETVTPGVYFIAGAGSIGGTVTLDAQNNPDAIFVFKFAGALSIGAQSKIILINGARRCNVFWIGGAGVATGAVNIGAGSVLKGTFFSHGGACNSGADVFLAGRQLSTGGAVNTYTGIIYNNPVCVTSKSLGAPVIIAVAETAAAVNESTGGTTTALTSNDTYNGTAVVIGTAPGNVTLSGITVPTGLTLNLNGTVTIAPNTLAGNYNVTYKICEFSNLKNCSSITSTIVVSATPAAPTVALVKTAIVSGTGIIGDVITYTFTVTNTGNTTLTNVVITDPMIGLTLTGNPIVSLAKGASSSSIKGTHIITQADIDVGKVTNSATVTAKDPQGNNITDVSGTSNDDNNPTVITFNQNPSVALVKTANLSGSGILGDKINYIFSVTNTGNTTLTNVVVTDPLVGLTIIGIPIASLAPGKVAVAMATYIITKENIDTGKVTNSATVTTKDPNGNDVTDVSGTSIDDNDPTVTLTPILTAPIADFTPTIDIDSVVFLITAPKKDFVVNISEIGGAPSVGQVIVKIQKLSAFTITYGAATSTANVSGGVAVNNNNWIITENSSFITMTLKTGSIIGKNTFSAIGFSLTLKSDVPTQTVQSITTTIVNGSGSDGLANNNTTNTIVKAQ</sequence>
<protein>
    <submittedName>
        <fullName evidence="6">Conserved repeat domain-containing protein</fullName>
    </submittedName>
</protein>
<name>A0A1M5IQF3_9FLAO</name>
<evidence type="ECO:0000256" key="4">
    <source>
        <dbReference type="SAM" id="SignalP"/>
    </source>
</evidence>
<keyword evidence="7" id="KW-1185">Reference proteome</keyword>
<dbReference type="InterPro" id="IPR047589">
    <property type="entry name" value="DUF11_rpt"/>
</dbReference>
<dbReference type="RefSeq" id="WP_072992487.1">
    <property type="nucleotide sequence ID" value="NZ_FQWE01000008.1"/>
</dbReference>
<accession>A0A1M5IQF3</accession>
<comment type="similarity">
    <text evidence="1">Belongs to the ice-binding protein family.</text>
</comment>
<feature type="chain" id="PRO_5009911163" evidence="4">
    <location>
        <begin position="26"/>
        <end position="967"/>
    </location>
</feature>
<feature type="signal peptide" evidence="4">
    <location>
        <begin position="1"/>
        <end position="25"/>
    </location>
</feature>
<dbReference type="NCBIfam" id="TIGR01451">
    <property type="entry name" value="B_ant_repeat"/>
    <property type="match status" value="2"/>
</dbReference>
<reference evidence="7" key="1">
    <citation type="submission" date="2016-11" db="EMBL/GenBank/DDBJ databases">
        <authorList>
            <person name="Varghese N."/>
            <person name="Submissions S."/>
        </authorList>
    </citation>
    <scope>NUCLEOTIDE SEQUENCE [LARGE SCALE GENOMIC DNA]</scope>
    <source>
        <strain evidence="7">DSM 19741</strain>
    </source>
</reference>
<dbReference type="Proteomes" id="UP000184036">
    <property type="component" value="Unassembled WGS sequence"/>
</dbReference>
<gene>
    <name evidence="6" type="ORF">SAMN05444396_1082</name>
</gene>
<evidence type="ECO:0000256" key="2">
    <source>
        <dbReference type="ARBA" id="ARBA00022729"/>
    </source>
</evidence>
<dbReference type="EMBL" id="FQWE01000008">
    <property type="protein sequence ID" value="SHG30532.1"/>
    <property type="molecule type" value="Genomic_DNA"/>
</dbReference>
<dbReference type="InterPro" id="IPR021884">
    <property type="entry name" value="Ice-bd_prot"/>
</dbReference>
<dbReference type="Pfam" id="PF11999">
    <property type="entry name" value="Ice_binding"/>
    <property type="match status" value="2"/>
</dbReference>
<organism evidence="6 7">
    <name type="scientific">Flavobacterium segetis</name>
    <dbReference type="NCBI Taxonomy" id="271157"/>
    <lineage>
        <taxon>Bacteria</taxon>
        <taxon>Pseudomonadati</taxon>
        <taxon>Bacteroidota</taxon>
        <taxon>Flavobacteriia</taxon>
        <taxon>Flavobacteriales</taxon>
        <taxon>Flavobacteriaceae</taxon>
        <taxon>Flavobacterium</taxon>
    </lineage>
</organism>
<evidence type="ECO:0000259" key="5">
    <source>
        <dbReference type="Pfam" id="PF24346"/>
    </source>
</evidence>
<evidence type="ECO:0000256" key="3">
    <source>
        <dbReference type="SAM" id="MobiDB-lite"/>
    </source>
</evidence>
<dbReference type="InterPro" id="IPR055354">
    <property type="entry name" value="DUF7507"/>
</dbReference>
<feature type="domain" description="DUF7507" evidence="5">
    <location>
        <begin position="582"/>
        <end position="682"/>
    </location>
</feature>
<evidence type="ECO:0000313" key="7">
    <source>
        <dbReference type="Proteomes" id="UP000184036"/>
    </source>
</evidence>
<dbReference type="STRING" id="271157.SAMN05444396_1082"/>
<dbReference type="OrthoDB" id="2082707at2"/>
<proteinExistence type="inferred from homology"/>
<feature type="region of interest" description="Disordered" evidence="3">
    <location>
        <begin position="672"/>
        <end position="692"/>
    </location>
</feature>
<evidence type="ECO:0000313" key="6">
    <source>
        <dbReference type="EMBL" id="SHG30532.1"/>
    </source>
</evidence>
<keyword evidence="2 4" id="KW-0732">Signal</keyword>
<dbReference type="Pfam" id="PF24346">
    <property type="entry name" value="DUF7507"/>
    <property type="match status" value="2"/>
</dbReference>
<dbReference type="AlphaFoldDB" id="A0A1M5IQF3"/>